<accession>A0A397PDM4</accession>
<dbReference type="EMBL" id="QXDC01000002">
    <property type="protein sequence ID" value="RIA46029.1"/>
    <property type="molecule type" value="Genomic_DNA"/>
</dbReference>
<evidence type="ECO:0000313" key="1">
    <source>
        <dbReference type="EMBL" id="RIA46029.1"/>
    </source>
</evidence>
<evidence type="ECO:0000313" key="2">
    <source>
        <dbReference type="Proteomes" id="UP000266568"/>
    </source>
</evidence>
<sequence length="165" mass="18566">MSRKTDNGQTLPDPLLRATHRYGFYKSSEDLHVNVEVLEAHDETCLTLTLVAATEGWDSLGKQYLYGLVALRLSEDWTILSSGERYYVLTPPQPKENPPDVKPVCSRCGSDRVVRDACVRWSQITRGWVLIDVHECTFCEACEAEGDDLLHWAANDASQPPEAEQ</sequence>
<dbReference type="RefSeq" id="WP_004211504.1">
    <property type="nucleotide sequence ID" value="NZ_QXDC01000002.1"/>
</dbReference>
<keyword evidence="2" id="KW-1185">Reference proteome</keyword>
<gene>
    <name evidence="1" type="ORF">DFR49_0558</name>
</gene>
<organism evidence="1 2">
    <name type="scientific">Hephaestia caeni</name>
    <dbReference type="NCBI Taxonomy" id="645617"/>
    <lineage>
        <taxon>Bacteria</taxon>
        <taxon>Pseudomonadati</taxon>
        <taxon>Pseudomonadota</taxon>
        <taxon>Alphaproteobacteria</taxon>
        <taxon>Sphingomonadales</taxon>
        <taxon>Sphingomonadaceae</taxon>
        <taxon>Hephaestia</taxon>
    </lineage>
</organism>
<dbReference type="AlphaFoldDB" id="A0A397PDM4"/>
<name>A0A397PDM4_9SPHN</name>
<dbReference type="OrthoDB" id="8243488at2"/>
<dbReference type="Proteomes" id="UP000266568">
    <property type="component" value="Unassembled WGS sequence"/>
</dbReference>
<protein>
    <submittedName>
        <fullName evidence="1">Uncharacterized protein</fullName>
    </submittedName>
</protein>
<proteinExistence type="predicted"/>
<reference evidence="1 2" key="1">
    <citation type="submission" date="2018-08" db="EMBL/GenBank/DDBJ databases">
        <title>Genomic Encyclopedia of Type Strains, Phase IV (KMG-IV): sequencing the most valuable type-strain genomes for metagenomic binning, comparative biology and taxonomic classification.</title>
        <authorList>
            <person name="Goeker M."/>
        </authorList>
    </citation>
    <scope>NUCLEOTIDE SEQUENCE [LARGE SCALE GENOMIC DNA]</scope>
    <source>
        <strain evidence="1 2">DSM 25527</strain>
    </source>
</reference>
<comment type="caution">
    <text evidence="1">The sequence shown here is derived from an EMBL/GenBank/DDBJ whole genome shotgun (WGS) entry which is preliminary data.</text>
</comment>